<dbReference type="AlphaFoldDB" id="A0AAV7KEV2"/>
<accession>A0AAV7KEV2</accession>
<dbReference type="Pfam" id="PF01370">
    <property type="entry name" value="Epimerase"/>
    <property type="match status" value="1"/>
</dbReference>
<evidence type="ECO:0000259" key="5">
    <source>
        <dbReference type="Pfam" id="PF01370"/>
    </source>
</evidence>
<keyword evidence="2" id="KW-0496">Mitochondrion</keyword>
<feature type="compositionally biased region" description="Low complexity" evidence="4">
    <location>
        <begin position="303"/>
        <end position="314"/>
    </location>
</feature>
<keyword evidence="7" id="KW-1185">Reference proteome</keyword>
<name>A0AAV7KEV2_9METZ</name>
<dbReference type="GO" id="GO:0016020">
    <property type="term" value="C:membrane"/>
    <property type="evidence" value="ECO:0007669"/>
    <property type="project" value="UniProtKB-SubCell"/>
</dbReference>
<feature type="compositionally biased region" description="Polar residues" evidence="4">
    <location>
        <begin position="329"/>
        <end position="338"/>
    </location>
</feature>
<proteinExistence type="predicted"/>
<dbReference type="Gene3D" id="3.40.50.720">
    <property type="entry name" value="NAD(P)-binding Rossmann-like Domain"/>
    <property type="match status" value="1"/>
</dbReference>
<evidence type="ECO:0000256" key="3">
    <source>
        <dbReference type="ARBA" id="ARBA00023136"/>
    </source>
</evidence>
<feature type="domain" description="NAD-dependent epimerase/dehydratase" evidence="5">
    <location>
        <begin position="38"/>
        <end position="164"/>
    </location>
</feature>
<evidence type="ECO:0000256" key="2">
    <source>
        <dbReference type="ARBA" id="ARBA00023128"/>
    </source>
</evidence>
<protein>
    <submittedName>
        <fullName evidence="6">Oxidoreductase HTATIP2-like</fullName>
    </submittedName>
</protein>
<dbReference type="InterPro" id="IPR036291">
    <property type="entry name" value="NAD(P)-bd_dom_sf"/>
</dbReference>
<dbReference type="GO" id="GO:0005737">
    <property type="term" value="C:cytoplasm"/>
    <property type="evidence" value="ECO:0007669"/>
    <property type="project" value="TreeGrafter"/>
</dbReference>
<feature type="region of interest" description="Disordered" evidence="4">
    <location>
        <begin position="275"/>
        <end position="362"/>
    </location>
</feature>
<keyword evidence="3" id="KW-0472">Membrane</keyword>
<comment type="subcellular location">
    <subcellularLocation>
        <location evidence="1">Membrane</location>
    </subcellularLocation>
</comment>
<sequence>MAEYNTSHPDPQSVPDDNEPKSKPTGNIPLSQSSSINVVVIGATGVTGRYVVAELLLCHEITSVRVVARRKYDVPREYVNSVILSNAIQEGKLVEHIVDLEAVSDGELRGIFEGAHTFYNCLGSTRSKAGSKERFIQIDTDIPVRFARVAKEMGVKHMSLLTSSGSDAKSSFFYLKMKGLLENTFRDISFPILSIFRPGLLGRKEQMKFGEKLFSLIWPAIQTDDVARGIVQESLNVITGSSLPVNPIYYNAQILVLNAERLRVLRSADSPPFVASEQIDDTTKPLPVSESSPEQDTSKDAKPTPVDTTDPTAVEVKNTTDIVEDKDSSIPTGLTTEADNAKSGDDDTQVIIPGKEESAPEV</sequence>
<comment type="caution">
    <text evidence="6">The sequence shown here is derived from an EMBL/GenBank/DDBJ whole genome shotgun (WGS) entry which is preliminary data.</text>
</comment>
<evidence type="ECO:0000313" key="6">
    <source>
        <dbReference type="EMBL" id="KAI6659788.1"/>
    </source>
</evidence>
<gene>
    <name evidence="6" type="ORF">LOD99_10643</name>
</gene>
<dbReference type="Proteomes" id="UP001165289">
    <property type="component" value="Unassembled WGS sequence"/>
</dbReference>
<dbReference type="GO" id="GO:0051170">
    <property type="term" value="P:import into nucleus"/>
    <property type="evidence" value="ECO:0007669"/>
    <property type="project" value="TreeGrafter"/>
</dbReference>
<organism evidence="6 7">
    <name type="scientific">Oopsacas minuta</name>
    <dbReference type="NCBI Taxonomy" id="111878"/>
    <lineage>
        <taxon>Eukaryota</taxon>
        <taxon>Metazoa</taxon>
        <taxon>Porifera</taxon>
        <taxon>Hexactinellida</taxon>
        <taxon>Hexasterophora</taxon>
        <taxon>Lyssacinosida</taxon>
        <taxon>Leucopsacidae</taxon>
        <taxon>Oopsacas</taxon>
    </lineage>
</organism>
<evidence type="ECO:0000313" key="7">
    <source>
        <dbReference type="Proteomes" id="UP001165289"/>
    </source>
</evidence>
<dbReference type="PANTHER" id="PTHR14097">
    <property type="entry name" value="OXIDOREDUCTASE HTATIP2"/>
    <property type="match status" value="1"/>
</dbReference>
<feature type="compositionally biased region" description="Polar residues" evidence="4">
    <location>
        <begin position="1"/>
        <end position="10"/>
    </location>
</feature>
<evidence type="ECO:0000256" key="1">
    <source>
        <dbReference type="ARBA" id="ARBA00004370"/>
    </source>
</evidence>
<dbReference type="PANTHER" id="PTHR14097:SF7">
    <property type="entry name" value="OXIDOREDUCTASE HTATIP2"/>
    <property type="match status" value="1"/>
</dbReference>
<dbReference type="InterPro" id="IPR001509">
    <property type="entry name" value="Epimerase_deHydtase"/>
</dbReference>
<dbReference type="EMBL" id="JAKMXF010000049">
    <property type="protein sequence ID" value="KAI6659788.1"/>
    <property type="molecule type" value="Genomic_DNA"/>
</dbReference>
<feature type="region of interest" description="Disordered" evidence="4">
    <location>
        <begin position="1"/>
        <end position="29"/>
    </location>
</feature>
<evidence type="ECO:0000256" key="4">
    <source>
        <dbReference type="SAM" id="MobiDB-lite"/>
    </source>
</evidence>
<reference evidence="6 7" key="1">
    <citation type="journal article" date="2023" name="BMC Biol.">
        <title>The compact genome of the sponge Oopsacas minuta (Hexactinellida) is lacking key metazoan core genes.</title>
        <authorList>
            <person name="Santini S."/>
            <person name="Schenkelaars Q."/>
            <person name="Jourda C."/>
            <person name="Duchesne M."/>
            <person name="Belahbib H."/>
            <person name="Rocher C."/>
            <person name="Selva M."/>
            <person name="Riesgo A."/>
            <person name="Vervoort M."/>
            <person name="Leys S.P."/>
            <person name="Kodjabachian L."/>
            <person name="Le Bivic A."/>
            <person name="Borchiellini C."/>
            <person name="Claverie J.M."/>
            <person name="Renard E."/>
        </authorList>
    </citation>
    <scope>NUCLEOTIDE SEQUENCE [LARGE SCALE GENOMIC DNA]</scope>
    <source>
        <strain evidence="6">SPO-2</strain>
    </source>
</reference>
<dbReference type="SUPFAM" id="SSF51735">
    <property type="entry name" value="NAD(P)-binding Rossmann-fold domains"/>
    <property type="match status" value="1"/>
</dbReference>